<evidence type="ECO:0000256" key="4">
    <source>
        <dbReference type="ARBA" id="ARBA00022839"/>
    </source>
</evidence>
<dbReference type="FunFam" id="3.30.420.10:FF:000003">
    <property type="entry name" value="Oligoribonuclease"/>
    <property type="match status" value="1"/>
</dbReference>
<dbReference type="AlphaFoldDB" id="A0A2V1AN45"/>
<keyword evidence="3" id="KW-0378">Hydrolase</keyword>
<dbReference type="GO" id="GO:0003676">
    <property type="term" value="F:nucleic acid binding"/>
    <property type="evidence" value="ECO:0007669"/>
    <property type="project" value="InterPro"/>
</dbReference>
<dbReference type="Gene3D" id="3.30.420.10">
    <property type="entry name" value="Ribonuclease H-like superfamily/Ribonuclease H"/>
    <property type="match status" value="1"/>
</dbReference>
<proteinExistence type="inferred from homology"/>
<protein>
    <recommendedName>
        <fullName evidence="6">Exonuclease domain-containing protein</fullName>
    </recommendedName>
</protein>
<evidence type="ECO:0000256" key="1">
    <source>
        <dbReference type="ARBA" id="ARBA00009921"/>
    </source>
</evidence>
<evidence type="ECO:0000256" key="3">
    <source>
        <dbReference type="ARBA" id="ARBA00022801"/>
    </source>
</evidence>
<evidence type="ECO:0000313" key="8">
    <source>
        <dbReference type="Proteomes" id="UP000244309"/>
    </source>
</evidence>
<keyword evidence="2" id="KW-0540">Nuclease</keyword>
<feature type="region of interest" description="Disordered" evidence="5">
    <location>
        <begin position="210"/>
        <end position="299"/>
    </location>
</feature>
<keyword evidence="8" id="KW-1185">Reference proteome</keyword>
<dbReference type="Pfam" id="PF00929">
    <property type="entry name" value="RNase_T"/>
    <property type="match status" value="1"/>
</dbReference>
<reference evidence="7 8" key="1">
    <citation type="submission" date="2017-12" db="EMBL/GenBank/DDBJ databases">
        <title>Genome Sequence of a Multidrug-Resistant Candida haemulonii Isolate from a Patient with Chronic Leg Ulcers in Israel.</title>
        <authorList>
            <person name="Chow N.A."/>
            <person name="Gade L."/>
            <person name="Batra D."/>
            <person name="Rowe L.A."/>
            <person name="Ben-Ami R."/>
            <person name="Loparev V.N."/>
            <person name="Litvintseva A.P."/>
        </authorList>
    </citation>
    <scope>NUCLEOTIDE SEQUENCE [LARGE SCALE GENOMIC DNA]</scope>
    <source>
        <strain evidence="7 8">B11899</strain>
    </source>
</reference>
<dbReference type="SMART" id="SM00479">
    <property type="entry name" value="EXOIII"/>
    <property type="match status" value="1"/>
</dbReference>
<organism evidence="7 8">
    <name type="scientific">Candidozyma haemuli</name>
    <dbReference type="NCBI Taxonomy" id="45357"/>
    <lineage>
        <taxon>Eukaryota</taxon>
        <taxon>Fungi</taxon>
        <taxon>Dikarya</taxon>
        <taxon>Ascomycota</taxon>
        <taxon>Saccharomycotina</taxon>
        <taxon>Pichiomycetes</taxon>
        <taxon>Metschnikowiaceae</taxon>
        <taxon>Candidozyma</taxon>
    </lineage>
</organism>
<gene>
    <name evidence="7" type="ORF">CXQ85_003336</name>
</gene>
<sequence length="299" mass="34013">MFSTIASLFRKAPIQKAARVVPKRKNSISSPLVWIDCEMTGLNVELDNIIEICCIITDGDLNIVDSDGYESTVYVPKKTLDNMNSWCVNQHGKSGLTAKVLANPQQTLSKVQDELLEYIQKYVPEPRTSLLAGNSVHMDKFFMMKEFPQVIEHLHYRLVDVSSIMEVGMRHNPQLMKKFPRKKGTHTAKSDIMESIAQLKWYRDNYLRGPEDSEKERENAVPETPTGSKNVRGFEDEPAQKRQKIETPEPQKIIPENLKSPASGASPKPNQPRVVVEKSFEETEDGEIREIERTTIISK</sequence>
<dbReference type="InterPro" id="IPR013520">
    <property type="entry name" value="Ribonucl_H"/>
</dbReference>
<comment type="caution">
    <text evidence="7">The sequence shown here is derived from an EMBL/GenBank/DDBJ whole genome shotgun (WGS) entry which is preliminary data.</text>
</comment>
<dbReference type="CDD" id="cd06135">
    <property type="entry name" value="Orn"/>
    <property type="match status" value="1"/>
</dbReference>
<dbReference type="InterPro" id="IPR036397">
    <property type="entry name" value="RNaseH_sf"/>
</dbReference>
<dbReference type="SUPFAM" id="SSF53098">
    <property type="entry name" value="Ribonuclease H-like"/>
    <property type="match status" value="1"/>
</dbReference>
<evidence type="ECO:0000313" key="7">
    <source>
        <dbReference type="EMBL" id="PVH19490.1"/>
    </source>
</evidence>
<dbReference type="NCBIfam" id="NF003765">
    <property type="entry name" value="PRK05359.1"/>
    <property type="match status" value="1"/>
</dbReference>
<dbReference type="InterPro" id="IPR022894">
    <property type="entry name" value="Oligoribonuclease"/>
</dbReference>
<name>A0A2V1AN45_9ASCO</name>
<dbReference type="STRING" id="45357.A0A2V1AN45"/>
<dbReference type="VEuPathDB" id="FungiDB:CXQ85_003336"/>
<evidence type="ECO:0000259" key="6">
    <source>
        <dbReference type="SMART" id="SM00479"/>
    </source>
</evidence>
<dbReference type="GO" id="GO:0005739">
    <property type="term" value="C:mitochondrion"/>
    <property type="evidence" value="ECO:0007669"/>
    <property type="project" value="TreeGrafter"/>
</dbReference>
<feature type="compositionally biased region" description="Basic and acidic residues" evidence="5">
    <location>
        <begin position="275"/>
        <end position="293"/>
    </location>
</feature>
<accession>A0A2V1AN45</accession>
<feature type="compositionally biased region" description="Basic and acidic residues" evidence="5">
    <location>
        <begin position="210"/>
        <end position="220"/>
    </location>
</feature>
<dbReference type="PANTHER" id="PTHR11046">
    <property type="entry name" value="OLIGORIBONUCLEASE, MITOCHONDRIAL"/>
    <property type="match status" value="1"/>
</dbReference>
<dbReference type="OrthoDB" id="270189at2759"/>
<dbReference type="EMBL" id="PKFO01000002">
    <property type="protein sequence ID" value="PVH19490.1"/>
    <property type="molecule type" value="Genomic_DNA"/>
</dbReference>
<dbReference type="InterPro" id="IPR012337">
    <property type="entry name" value="RNaseH-like_sf"/>
</dbReference>
<evidence type="ECO:0000256" key="5">
    <source>
        <dbReference type="SAM" id="MobiDB-lite"/>
    </source>
</evidence>
<comment type="similarity">
    <text evidence="1">Belongs to the oligoribonuclease family.</text>
</comment>
<dbReference type="PANTHER" id="PTHR11046:SF0">
    <property type="entry name" value="OLIGORIBONUCLEASE, MITOCHONDRIAL"/>
    <property type="match status" value="1"/>
</dbReference>
<dbReference type="RefSeq" id="XP_025340430.1">
    <property type="nucleotide sequence ID" value="XM_025486982.1"/>
</dbReference>
<feature type="compositionally biased region" description="Basic and acidic residues" evidence="5">
    <location>
        <begin position="232"/>
        <end position="249"/>
    </location>
</feature>
<keyword evidence="4" id="KW-0269">Exonuclease</keyword>
<dbReference type="GeneID" id="37008667"/>
<feature type="domain" description="Exonuclease" evidence="6">
    <location>
        <begin position="31"/>
        <end position="208"/>
    </location>
</feature>
<dbReference type="Proteomes" id="UP000244309">
    <property type="component" value="Unassembled WGS sequence"/>
</dbReference>
<evidence type="ECO:0000256" key="2">
    <source>
        <dbReference type="ARBA" id="ARBA00022722"/>
    </source>
</evidence>
<dbReference type="GO" id="GO:0000175">
    <property type="term" value="F:3'-5'-RNA exonuclease activity"/>
    <property type="evidence" value="ECO:0007669"/>
    <property type="project" value="InterPro"/>
</dbReference>